<evidence type="ECO:0000256" key="1">
    <source>
        <dbReference type="SAM" id="SignalP"/>
    </source>
</evidence>
<dbReference type="InterPro" id="IPR003709">
    <property type="entry name" value="VanY-like_core_dom"/>
</dbReference>
<sequence>MKKSLIYILLLILMFFLPAKTADMIINTKDEDKEERGEWVIKEPEDTSVIEKIEDEVIEEEKEVDEKDPDTTKNWWEYPDEIFPTKRSGDDLLVLVNKQYKLSSTYAPKDLVKASISGIRRGENYYLRNILINNLKRMVTDIKSAGIDISIVSAYRSYQTQVNTYNYWLSKNDNDVAYVDTFSARPGHSQHQLGTVIDFSSSEIGDRLGDEFANTKASKWLIENSYKYGFVISFPKGYETVTGYKFESWHYRYIGVEYAQEMINKGEILELYLRGYNP</sequence>
<reference evidence="3 4" key="1">
    <citation type="journal article" date="2015" name="Nature">
        <title>rRNA introns, odd ribosomes, and small enigmatic genomes across a large radiation of phyla.</title>
        <authorList>
            <person name="Brown C.T."/>
            <person name="Hug L.A."/>
            <person name="Thomas B.C."/>
            <person name="Sharon I."/>
            <person name="Castelle C.J."/>
            <person name="Singh A."/>
            <person name="Wilkins M.J."/>
            <person name="Williams K.H."/>
            <person name="Banfield J.F."/>
        </authorList>
    </citation>
    <scope>NUCLEOTIDE SEQUENCE [LARGE SCALE GENOMIC DNA]</scope>
</reference>
<gene>
    <name evidence="3" type="ORF">UR61_C0021G0007</name>
</gene>
<dbReference type="SUPFAM" id="SSF55166">
    <property type="entry name" value="Hedgehog/DD-peptidase"/>
    <property type="match status" value="1"/>
</dbReference>
<dbReference type="GO" id="GO:0006508">
    <property type="term" value="P:proteolysis"/>
    <property type="evidence" value="ECO:0007669"/>
    <property type="project" value="InterPro"/>
</dbReference>
<keyword evidence="3" id="KW-0645">Protease</keyword>
<evidence type="ECO:0000313" key="4">
    <source>
        <dbReference type="Proteomes" id="UP000033866"/>
    </source>
</evidence>
<evidence type="ECO:0000313" key="3">
    <source>
        <dbReference type="EMBL" id="KKP65475.1"/>
    </source>
</evidence>
<proteinExistence type="predicted"/>
<dbReference type="InterPro" id="IPR009045">
    <property type="entry name" value="Zn_M74/Hedgehog-like"/>
</dbReference>
<dbReference type="InterPro" id="IPR058193">
    <property type="entry name" value="VanY/YodJ_core_dom"/>
</dbReference>
<dbReference type="PATRIC" id="fig|1619093.3.peg.256"/>
<evidence type="ECO:0000259" key="2">
    <source>
        <dbReference type="Pfam" id="PF02557"/>
    </source>
</evidence>
<accession>A0A0G0DQY0</accession>
<keyword evidence="1" id="KW-0732">Signal</keyword>
<keyword evidence="3" id="KW-0121">Carboxypeptidase</keyword>
<dbReference type="Proteomes" id="UP000033866">
    <property type="component" value="Unassembled WGS sequence"/>
</dbReference>
<dbReference type="PANTHER" id="PTHR34385">
    <property type="entry name" value="D-ALANYL-D-ALANINE CARBOXYPEPTIDASE"/>
    <property type="match status" value="1"/>
</dbReference>
<dbReference type="InterPro" id="IPR052179">
    <property type="entry name" value="DD-CPase-like"/>
</dbReference>
<dbReference type="PANTHER" id="PTHR34385:SF1">
    <property type="entry name" value="PEPTIDOGLYCAN L-ALANYL-D-GLUTAMATE ENDOPEPTIDASE CWLK"/>
    <property type="match status" value="1"/>
</dbReference>
<feature type="chain" id="PRO_5002531734" evidence="1">
    <location>
        <begin position="22"/>
        <end position="278"/>
    </location>
</feature>
<dbReference type="Pfam" id="PF02557">
    <property type="entry name" value="VanY"/>
    <property type="match status" value="1"/>
</dbReference>
<name>A0A0G0DQY0_9BACT</name>
<dbReference type="EMBL" id="LBPV01000021">
    <property type="protein sequence ID" value="KKP65475.1"/>
    <property type="molecule type" value="Genomic_DNA"/>
</dbReference>
<dbReference type="GO" id="GO:0004180">
    <property type="term" value="F:carboxypeptidase activity"/>
    <property type="evidence" value="ECO:0007669"/>
    <property type="project" value="UniProtKB-KW"/>
</dbReference>
<feature type="signal peptide" evidence="1">
    <location>
        <begin position="1"/>
        <end position="21"/>
    </location>
</feature>
<dbReference type="AlphaFoldDB" id="A0A0G0DQY0"/>
<dbReference type="Gene3D" id="3.30.1380.10">
    <property type="match status" value="1"/>
</dbReference>
<keyword evidence="3" id="KW-0378">Hydrolase</keyword>
<organism evidence="3 4">
    <name type="scientific">candidate division WS6 bacterium GW2011_GWE1_34_7</name>
    <dbReference type="NCBI Taxonomy" id="1619093"/>
    <lineage>
        <taxon>Bacteria</taxon>
        <taxon>Candidatus Dojkabacteria</taxon>
    </lineage>
</organism>
<protein>
    <submittedName>
        <fullName evidence="3">Peptidase M15B and M15C DD-carboxypeptidase VanY/endolysin</fullName>
    </submittedName>
</protein>
<feature type="domain" description="D-alanyl-D-alanine carboxypeptidase-like core" evidence="2">
    <location>
        <begin position="126"/>
        <end position="255"/>
    </location>
</feature>
<comment type="caution">
    <text evidence="3">The sequence shown here is derived from an EMBL/GenBank/DDBJ whole genome shotgun (WGS) entry which is preliminary data.</text>
</comment>
<dbReference type="CDD" id="cd14852">
    <property type="entry name" value="LD-carboxypeptidase"/>
    <property type="match status" value="1"/>
</dbReference>